<dbReference type="AlphaFoldDB" id="A0A1W1BLM4"/>
<sequence length="144" mass="16665">MILSHLTDQPQFKSLKQHACYKKYLSLLGAKWQKAIAFVYIRNETLFVAVTHPGFKMELNYNKDILKSVLTQLSDIDKSCKMLRVQKVVVFHSKYRSVTQHGSQNTTVPFYNELASPDFCIESLDEDIKAKFEAIKEQIRGQHP</sequence>
<dbReference type="EMBL" id="FPHL01000006">
    <property type="protein sequence ID" value="SFV54434.1"/>
    <property type="molecule type" value="Genomic_DNA"/>
</dbReference>
<dbReference type="InterPro" id="IPR007922">
    <property type="entry name" value="DciA-like"/>
</dbReference>
<evidence type="ECO:0000313" key="1">
    <source>
        <dbReference type="EMBL" id="SFV54434.1"/>
    </source>
</evidence>
<reference evidence="1" key="1">
    <citation type="submission" date="2016-10" db="EMBL/GenBank/DDBJ databases">
        <authorList>
            <person name="de Groot N.N."/>
        </authorList>
    </citation>
    <scope>NUCLEOTIDE SEQUENCE</scope>
</reference>
<evidence type="ECO:0008006" key="2">
    <source>
        <dbReference type="Google" id="ProtNLM"/>
    </source>
</evidence>
<dbReference type="Pfam" id="PF05258">
    <property type="entry name" value="DciA"/>
    <property type="match status" value="1"/>
</dbReference>
<protein>
    <recommendedName>
        <fullName evidence="2">DUF721 domain-containing protein</fullName>
    </recommendedName>
</protein>
<proteinExistence type="predicted"/>
<name>A0A1W1BLM4_9ZZZZ</name>
<gene>
    <name evidence="1" type="ORF">MNB_SV-10-423</name>
</gene>
<organism evidence="1">
    <name type="scientific">hydrothermal vent metagenome</name>
    <dbReference type="NCBI Taxonomy" id="652676"/>
    <lineage>
        <taxon>unclassified sequences</taxon>
        <taxon>metagenomes</taxon>
        <taxon>ecological metagenomes</taxon>
    </lineage>
</organism>
<accession>A0A1W1BLM4</accession>